<dbReference type="SUPFAM" id="SSF49785">
    <property type="entry name" value="Galactose-binding domain-like"/>
    <property type="match status" value="1"/>
</dbReference>
<dbReference type="PROSITE" id="PS51829">
    <property type="entry name" value="P_HOMO_B"/>
    <property type="match status" value="1"/>
</dbReference>
<dbReference type="Pfam" id="PF01483">
    <property type="entry name" value="P_proprotein"/>
    <property type="match status" value="1"/>
</dbReference>
<organism evidence="15 16">
    <name type="scientific">Novosphingobium mathurense</name>
    <dbReference type="NCBI Taxonomy" id="428990"/>
    <lineage>
        <taxon>Bacteria</taxon>
        <taxon>Pseudomonadati</taxon>
        <taxon>Pseudomonadota</taxon>
        <taxon>Alphaproteobacteria</taxon>
        <taxon>Sphingomonadales</taxon>
        <taxon>Sphingomonadaceae</taxon>
        <taxon>Novosphingobium</taxon>
    </lineage>
</organism>
<dbReference type="InterPro" id="IPR022398">
    <property type="entry name" value="Peptidase_S8_His-AS"/>
</dbReference>
<evidence type="ECO:0000256" key="1">
    <source>
        <dbReference type="ARBA" id="ARBA00001913"/>
    </source>
</evidence>
<dbReference type="InterPro" id="IPR018511">
    <property type="entry name" value="Hemolysin-typ_Ca-bd_CS"/>
</dbReference>
<dbReference type="InterPro" id="IPR011049">
    <property type="entry name" value="Serralysin-like_metalloprot_C"/>
</dbReference>
<evidence type="ECO:0000259" key="14">
    <source>
        <dbReference type="PROSITE" id="PS51829"/>
    </source>
</evidence>
<evidence type="ECO:0000313" key="15">
    <source>
        <dbReference type="EMBL" id="SLJ95969.1"/>
    </source>
</evidence>
<dbReference type="PROSITE" id="PS00138">
    <property type="entry name" value="SUBTILASE_SER"/>
    <property type="match status" value="1"/>
</dbReference>
<keyword evidence="10" id="KW-0106">Calcium</keyword>
<keyword evidence="6" id="KW-0732">Signal</keyword>
<dbReference type="SUPFAM" id="SSF52743">
    <property type="entry name" value="Subtilisin-like"/>
    <property type="match status" value="1"/>
</dbReference>
<dbReference type="InterPro" id="IPR034182">
    <property type="entry name" value="Kexin/furin"/>
</dbReference>
<accession>A0A1U6HJS5</accession>
<proteinExistence type="inferred from homology"/>
<dbReference type="AlphaFoldDB" id="A0A1U6HJS5"/>
<feature type="active site" description="Charge relay system" evidence="11 12">
    <location>
        <position position="62"/>
    </location>
</feature>
<dbReference type="PRINTS" id="PR00313">
    <property type="entry name" value="CABNDNGRPT"/>
</dbReference>
<dbReference type="InterPro" id="IPR001343">
    <property type="entry name" value="Hemolysn_Ca-bd"/>
</dbReference>
<evidence type="ECO:0000256" key="10">
    <source>
        <dbReference type="ARBA" id="ARBA00022837"/>
    </source>
</evidence>
<dbReference type="Pfam" id="PF00353">
    <property type="entry name" value="HemolysinCabind"/>
    <property type="match status" value="3"/>
</dbReference>
<dbReference type="InterPro" id="IPR015500">
    <property type="entry name" value="Peptidase_S8_subtilisin-rel"/>
</dbReference>
<keyword evidence="5 12" id="KW-0645">Protease</keyword>
<keyword evidence="16" id="KW-1185">Reference proteome</keyword>
<dbReference type="InterPro" id="IPR000209">
    <property type="entry name" value="Peptidase_S8/S53_dom"/>
</dbReference>
<sequence>MSQIFHAVKASSSLAPAGQYYNDTRENKQWYLDGSSLSSLSIDVYSVWKDYVGTGVKIGVIDSQIDYTNTELKKAYDIAHDYNFALDTDAPVIDPNDLPLFHGTSVAGIISAEANNGFGIVGIASGATLIGLGIDYGSSAVTEQIVSALKASTGLDVVNNSWSFVSNLADNFAKNSQYRDALEELVSQGRAGLGTSVVFAAGNAGTSGTSNYHNFQNSPYTIAVGAVDPDGSPSSFTSLGANVLISAAGRDVYTTDLKDRFDTVNGTSFAAPAVSAAIGLMLEANPELGYRDVQQILAYSAHREGLADSANWGDGWRTNGATDFNGGGLHFSDAFGYGFLNVHDAVRLAETWTSQQTFANLARISESVELSEHLVAGTCDHISVAIAVGEEIDIEHVELAMDLRWLNTGDLDVYLTSPDGTQVRLVYDMPYDDRIGNLRNFTLDSVASMGEQSAGTWTVDIYNRNPDATDKNGSPLTGELQGVTLTVSGNGQNLADDVYIYTDEFGSLYSGADLAARKVLHDTDGGNDTLNASAVTGNSVIDLSAASHSVIAGVSLALDANAIENACGGDGNDVLIGSKLANVLDAGRGDDVIYFSFGDDHIDGGQGHDTLILDCSITALTGYATQDGELGISVRAGDVSTVCDVETFVFADGQYTLAQILGRLANGSVPGEAPATDETDQPATDSGSDAENGTDDVPSTGSPWAFNEATRSYDKHMIGTELGEKIVGTKVADLIEGLAGDDVLLGRGGDDALRGGQGNDKLAGGAGSDLLQGGDGMDKLYGDIGIDKLMGGAGNDLLRGGDGDDWIEGGSGSDRLYGDAGADIFVFNMADLDGLDVIYDFNAAEGDRIMVTGLGASSDATFEFATYGTSTYLEMHVDGSVTEIARIKGEGLDQLSLSAADMGLIWA</sequence>
<reference evidence="16" key="1">
    <citation type="submission" date="2017-02" db="EMBL/GenBank/DDBJ databases">
        <authorList>
            <person name="Varghese N."/>
            <person name="Submissions S."/>
        </authorList>
    </citation>
    <scope>NUCLEOTIDE SEQUENCE [LARGE SCALE GENOMIC DNA]</scope>
    <source>
        <strain evidence="16">SM117</strain>
    </source>
</reference>
<feature type="region of interest" description="Disordered" evidence="13">
    <location>
        <begin position="668"/>
        <end position="706"/>
    </location>
</feature>
<dbReference type="Proteomes" id="UP000190989">
    <property type="component" value="Unassembled WGS sequence"/>
</dbReference>
<dbReference type="PANTHER" id="PTHR42884">
    <property type="entry name" value="PROPROTEIN CONVERTASE SUBTILISIN/KEXIN-RELATED"/>
    <property type="match status" value="1"/>
</dbReference>
<evidence type="ECO:0000256" key="6">
    <source>
        <dbReference type="ARBA" id="ARBA00022729"/>
    </source>
</evidence>
<feature type="active site" description="Charge relay system" evidence="11 12">
    <location>
        <position position="268"/>
    </location>
</feature>
<evidence type="ECO:0000313" key="16">
    <source>
        <dbReference type="Proteomes" id="UP000190989"/>
    </source>
</evidence>
<dbReference type="RefSeq" id="WP_079730160.1">
    <property type="nucleotide sequence ID" value="NZ_FVZE01000002.1"/>
</dbReference>
<keyword evidence="9 12" id="KW-0720">Serine protease</keyword>
<dbReference type="InterPro" id="IPR002884">
    <property type="entry name" value="P_dom"/>
</dbReference>
<dbReference type="GO" id="GO:0016485">
    <property type="term" value="P:protein processing"/>
    <property type="evidence" value="ECO:0007669"/>
    <property type="project" value="TreeGrafter"/>
</dbReference>
<dbReference type="GO" id="GO:0004252">
    <property type="term" value="F:serine-type endopeptidase activity"/>
    <property type="evidence" value="ECO:0007669"/>
    <property type="project" value="UniProtKB-UniRule"/>
</dbReference>
<dbReference type="InterPro" id="IPR013858">
    <property type="entry name" value="Peptidase_M10B_C"/>
</dbReference>
<keyword evidence="8 12" id="KW-0378">Hydrolase</keyword>
<dbReference type="InterPro" id="IPR008979">
    <property type="entry name" value="Galactose-bd-like_sf"/>
</dbReference>
<evidence type="ECO:0000256" key="2">
    <source>
        <dbReference type="ARBA" id="ARBA00004613"/>
    </source>
</evidence>
<dbReference type="GO" id="GO:0012505">
    <property type="term" value="C:endomembrane system"/>
    <property type="evidence" value="ECO:0007669"/>
    <property type="project" value="UniProtKB-ARBA"/>
</dbReference>
<dbReference type="Pfam" id="PF00082">
    <property type="entry name" value="Peptidase_S8"/>
    <property type="match status" value="1"/>
</dbReference>
<dbReference type="PRINTS" id="PR00723">
    <property type="entry name" value="SUBTILISIN"/>
</dbReference>
<dbReference type="Gene3D" id="2.60.120.260">
    <property type="entry name" value="Galactose-binding domain-like"/>
    <property type="match status" value="1"/>
</dbReference>
<evidence type="ECO:0000256" key="13">
    <source>
        <dbReference type="SAM" id="MobiDB-lite"/>
    </source>
</evidence>
<gene>
    <name evidence="15" type="ORF">SAMN06295987_102579</name>
</gene>
<evidence type="ECO:0000256" key="7">
    <source>
        <dbReference type="ARBA" id="ARBA00022737"/>
    </source>
</evidence>
<dbReference type="SUPFAM" id="SSF51120">
    <property type="entry name" value="beta-Roll"/>
    <property type="match status" value="3"/>
</dbReference>
<feature type="active site" description="Charge relay system" evidence="11 12">
    <location>
        <position position="102"/>
    </location>
</feature>
<evidence type="ECO:0000256" key="12">
    <source>
        <dbReference type="PROSITE-ProRule" id="PRU01240"/>
    </source>
</evidence>
<evidence type="ECO:0000256" key="8">
    <source>
        <dbReference type="ARBA" id="ARBA00022801"/>
    </source>
</evidence>
<comment type="subcellular location">
    <subcellularLocation>
        <location evidence="2">Secreted</location>
    </subcellularLocation>
</comment>
<comment type="similarity">
    <text evidence="3">Belongs to the peptidase S8 family. Furin subfamily.</text>
</comment>
<dbReference type="Gene3D" id="3.40.50.200">
    <property type="entry name" value="Peptidase S8/S53 domain"/>
    <property type="match status" value="1"/>
</dbReference>
<dbReference type="PROSITE" id="PS51892">
    <property type="entry name" value="SUBTILASE"/>
    <property type="match status" value="1"/>
</dbReference>
<dbReference type="Pfam" id="PF08548">
    <property type="entry name" value="Peptidase_M10_C"/>
    <property type="match status" value="1"/>
</dbReference>
<dbReference type="GO" id="GO:0005509">
    <property type="term" value="F:calcium ion binding"/>
    <property type="evidence" value="ECO:0007669"/>
    <property type="project" value="InterPro"/>
</dbReference>
<dbReference type="GO" id="GO:0005615">
    <property type="term" value="C:extracellular space"/>
    <property type="evidence" value="ECO:0007669"/>
    <property type="project" value="InterPro"/>
</dbReference>
<dbReference type="Gene3D" id="2.150.10.10">
    <property type="entry name" value="Serralysin-like metalloprotease, C-terminal"/>
    <property type="match status" value="2"/>
</dbReference>
<dbReference type="PROSITE" id="PS00137">
    <property type="entry name" value="SUBTILASE_HIS"/>
    <property type="match status" value="1"/>
</dbReference>
<evidence type="ECO:0000256" key="4">
    <source>
        <dbReference type="ARBA" id="ARBA00022525"/>
    </source>
</evidence>
<feature type="compositionally biased region" description="Polar residues" evidence="13">
    <location>
        <begin position="681"/>
        <end position="702"/>
    </location>
</feature>
<dbReference type="PROSITE" id="PS00330">
    <property type="entry name" value="HEMOLYSIN_CALCIUM"/>
    <property type="match status" value="2"/>
</dbReference>
<keyword evidence="7" id="KW-0677">Repeat</keyword>
<dbReference type="PANTHER" id="PTHR42884:SF14">
    <property type="entry name" value="NEUROENDOCRINE CONVERTASE 1"/>
    <property type="match status" value="1"/>
</dbReference>
<evidence type="ECO:0000256" key="3">
    <source>
        <dbReference type="ARBA" id="ARBA00005325"/>
    </source>
</evidence>
<keyword evidence="4" id="KW-0964">Secreted</keyword>
<evidence type="ECO:0000256" key="11">
    <source>
        <dbReference type="PIRSR" id="PIRSR615500-1"/>
    </source>
</evidence>
<evidence type="ECO:0000256" key="9">
    <source>
        <dbReference type="ARBA" id="ARBA00022825"/>
    </source>
</evidence>
<dbReference type="InterPro" id="IPR023828">
    <property type="entry name" value="Peptidase_S8_Ser-AS"/>
</dbReference>
<evidence type="ECO:0000256" key="5">
    <source>
        <dbReference type="ARBA" id="ARBA00022670"/>
    </source>
</evidence>
<dbReference type="CDD" id="cd04059">
    <property type="entry name" value="Peptidases_S8_Protein_convertases_Kexins_Furin-like"/>
    <property type="match status" value="1"/>
</dbReference>
<name>A0A1U6HJS5_9SPHN</name>
<dbReference type="GO" id="GO:0005737">
    <property type="term" value="C:cytoplasm"/>
    <property type="evidence" value="ECO:0007669"/>
    <property type="project" value="UniProtKB-ARBA"/>
</dbReference>
<comment type="cofactor">
    <cofactor evidence="1">
        <name>Ca(2+)</name>
        <dbReference type="ChEBI" id="CHEBI:29108"/>
    </cofactor>
</comment>
<dbReference type="InterPro" id="IPR036852">
    <property type="entry name" value="Peptidase_S8/S53_dom_sf"/>
</dbReference>
<dbReference type="GO" id="GO:0016020">
    <property type="term" value="C:membrane"/>
    <property type="evidence" value="ECO:0007669"/>
    <property type="project" value="TreeGrafter"/>
</dbReference>
<dbReference type="EMBL" id="FVZE01000002">
    <property type="protein sequence ID" value="SLJ95969.1"/>
    <property type="molecule type" value="Genomic_DNA"/>
</dbReference>
<feature type="domain" description="P/Homo B" evidence="14">
    <location>
        <begin position="347"/>
        <end position="493"/>
    </location>
</feature>
<dbReference type="STRING" id="428990.SAMN06295987_102579"/>
<protein>
    <submittedName>
        <fullName evidence="15">Ca2+-binding protein, RTX toxin-related</fullName>
    </submittedName>
</protein>